<comment type="caution">
    <text evidence="3">The sequence shown here is derived from an EMBL/GenBank/DDBJ whole genome shotgun (WGS) entry which is preliminary data.</text>
</comment>
<dbReference type="AlphaFoldDB" id="A0A5N3P7R4"/>
<gene>
    <name evidence="3" type="ORF">FEZ63_17425</name>
</gene>
<name>A0A5N3P7R4_9HYPH</name>
<evidence type="ECO:0000313" key="4">
    <source>
        <dbReference type="Proteomes" id="UP000325684"/>
    </source>
</evidence>
<sequence>MFVCRKHARRLVAALVFALLPAMPLATMAQDFGDPDERQRQLEPTPELSENLSGVVRPGSNDPLVRIDTLRDIFRALGACWRSPAGSGFSGQEITLRLAFKRNGEVLGQPRITYYRPGAGNSDQREAFTRSVREAFVRCNPLPFTEKLGGAVAGRLFIFRFSDTRPM</sequence>
<dbReference type="Proteomes" id="UP000325684">
    <property type="component" value="Unassembled WGS sequence"/>
</dbReference>
<proteinExistence type="predicted"/>
<dbReference type="EMBL" id="VCMV01000029">
    <property type="protein sequence ID" value="KAB0265784.1"/>
    <property type="molecule type" value="Genomic_DNA"/>
</dbReference>
<reference evidence="3 4" key="1">
    <citation type="journal article" date="2019" name="Microorganisms">
        <title>Genome Insights into the Novel Species Microvirga brassicacearum, a Rapeseed Endophyte with Biotechnological Potential.</title>
        <authorList>
            <person name="Jimenez-Gomez A."/>
            <person name="Saati-Santamaria Z."/>
            <person name="Igual J.M."/>
            <person name="Rivas R."/>
            <person name="Mateos P.F."/>
            <person name="Garcia-Fraile P."/>
        </authorList>
    </citation>
    <scope>NUCLEOTIDE SEQUENCE [LARGE SCALE GENOMIC DNA]</scope>
    <source>
        <strain evidence="3 4">CDVBN77</strain>
    </source>
</reference>
<keyword evidence="4" id="KW-1185">Reference proteome</keyword>
<protein>
    <recommendedName>
        <fullName evidence="5">TonB C-terminal domain-containing protein</fullName>
    </recommendedName>
</protein>
<dbReference type="OrthoDB" id="7997311at2"/>
<keyword evidence="2" id="KW-0732">Signal</keyword>
<dbReference type="RefSeq" id="WP_150946805.1">
    <property type="nucleotide sequence ID" value="NZ_VCMV01000029.1"/>
</dbReference>
<organism evidence="3 4">
    <name type="scientific">Microvirga brassicacearum</name>
    <dbReference type="NCBI Taxonomy" id="2580413"/>
    <lineage>
        <taxon>Bacteria</taxon>
        <taxon>Pseudomonadati</taxon>
        <taxon>Pseudomonadota</taxon>
        <taxon>Alphaproteobacteria</taxon>
        <taxon>Hyphomicrobiales</taxon>
        <taxon>Methylobacteriaceae</taxon>
        <taxon>Microvirga</taxon>
    </lineage>
</organism>
<accession>A0A5N3P7R4</accession>
<dbReference type="Gene3D" id="3.30.1150.10">
    <property type="match status" value="1"/>
</dbReference>
<feature type="chain" id="PRO_5024407297" description="TonB C-terminal domain-containing protein" evidence="2">
    <location>
        <begin position="30"/>
        <end position="167"/>
    </location>
</feature>
<feature type="region of interest" description="Disordered" evidence="1">
    <location>
        <begin position="35"/>
        <end position="56"/>
    </location>
</feature>
<feature type="signal peptide" evidence="2">
    <location>
        <begin position="1"/>
        <end position="29"/>
    </location>
</feature>
<evidence type="ECO:0000313" key="3">
    <source>
        <dbReference type="EMBL" id="KAB0265784.1"/>
    </source>
</evidence>
<evidence type="ECO:0000256" key="1">
    <source>
        <dbReference type="SAM" id="MobiDB-lite"/>
    </source>
</evidence>
<evidence type="ECO:0008006" key="5">
    <source>
        <dbReference type="Google" id="ProtNLM"/>
    </source>
</evidence>
<evidence type="ECO:0000256" key="2">
    <source>
        <dbReference type="SAM" id="SignalP"/>
    </source>
</evidence>